<evidence type="ECO:0000313" key="2">
    <source>
        <dbReference type="Proteomes" id="UP000178249"/>
    </source>
</evidence>
<evidence type="ECO:0000313" key="1">
    <source>
        <dbReference type="EMBL" id="OGG44249.1"/>
    </source>
</evidence>
<organism evidence="1 2">
    <name type="scientific">Candidatus Kaiserbacteria bacterium RIFCSPHIGHO2_01_FULL_48_10</name>
    <dbReference type="NCBI Taxonomy" id="1798476"/>
    <lineage>
        <taxon>Bacteria</taxon>
        <taxon>Candidatus Kaiseribacteriota</taxon>
    </lineage>
</organism>
<comment type="caution">
    <text evidence="1">The sequence shown here is derived from an EMBL/GenBank/DDBJ whole genome shotgun (WGS) entry which is preliminary data.</text>
</comment>
<dbReference type="EMBL" id="MFKP01000015">
    <property type="protein sequence ID" value="OGG44249.1"/>
    <property type="molecule type" value="Genomic_DNA"/>
</dbReference>
<sequence length="213" mass="23965">MLSIPKAVQDTIEKDGFLHFGLSNGVLNLSKTARFIRPLVASRTKKEVSISAITMALSRLRLGKRQVNTKLKTVKLQSINAVKDLSELTYDKTAANMRALEKVERDMRGKGAFMVATFGTTELTIIVEEESTVVVQKLFSVPAKKSIAGLVALGVQFDEKYVPQIGMFYTLIQQLTFQNINIVELTSTYTELVFYLHKKDLKLAFDTLYDQFM</sequence>
<reference evidence="1 2" key="1">
    <citation type="journal article" date="2016" name="Nat. Commun.">
        <title>Thousands of microbial genomes shed light on interconnected biogeochemical processes in an aquifer system.</title>
        <authorList>
            <person name="Anantharaman K."/>
            <person name="Brown C.T."/>
            <person name="Hug L.A."/>
            <person name="Sharon I."/>
            <person name="Castelle C.J."/>
            <person name="Probst A.J."/>
            <person name="Thomas B.C."/>
            <person name="Singh A."/>
            <person name="Wilkins M.J."/>
            <person name="Karaoz U."/>
            <person name="Brodie E.L."/>
            <person name="Williams K.H."/>
            <person name="Hubbard S.S."/>
            <person name="Banfield J.F."/>
        </authorList>
    </citation>
    <scope>NUCLEOTIDE SEQUENCE [LARGE SCALE GENOMIC DNA]</scope>
</reference>
<name>A0A1F6C515_9BACT</name>
<evidence type="ECO:0008006" key="3">
    <source>
        <dbReference type="Google" id="ProtNLM"/>
    </source>
</evidence>
<protein>
    <recommendedName>
        <fullName evidence="3">Aspartate kinase</fullName>
    </recommendedName>
</protein>
<dbReference type="AlphaFoldDB" id="A0A1F6C515"/>
<gene>
    <name evidence="1" type="ORF">A2841_01390</name>
</gene>
<proteinExistence type="predicted"/>
<dbReference type="Proteomes" id="UP000178249">
    <property type="component" value="Unassembled WGS sequence"/>
</dbReference>
<accession>A0A1F6C515</accession>